<dbReference type="SUPFAM" id="SSF54160">
    <property type="entry name" value="Chromo domain-like"/>
    <property type="match status" value="1"/>
</dbReference>
<organism evidence="2 3">
    <name type="scientific">Mycena rosella</name>
    <name type="common">Pink bonnet</name>
    <name type="synonym">Agaricus rosellus</name>
    <dbReference type="NCBI Taxonomy" id="1033263"/>
    <lineage>
        <taxon>Eukaryota</taxon>
        <taxon>Fungi</taxon>
        <taxon>Dikarya</taxon>
        <taxon>Basidiomycota</taxon>
        <taxon>Agaricomycotina</taxon>
        <taxon>Agaricomycetes</taxon>
        <taxon>Agaricomycetidae</taxon>
        <taxon>Agaricales</taxon>
        <taxon>Marasmiineae</taxon>
        <taxon>Mycenaceae</taxon>
        <taxon>Mycena</taxon>
    </lineage>
</organism>
<feature type="compositionally biased region" description="Basic and acidic residues" evidence="1">
    <location>
        <begin position="529"/>
        <end position="542"/>
    </location>
</feature>
<protein>
    <recommendedName>
        <fullName evidence="4">Chromo domain-containing protein</fullName>
    </recommendedName>
</protein>
<reference evidence="2" key="1">
    <citation type="submission" date="2023-03" db="EMBL/GenBank/DDBJ databases">
        <title>Massive genome expansion in bonnet fungi (Mycena s.s.) driven by repeated elements and novel gene families across ecological guilds.</title>
        <authorList>
            <consortium name="Lawrence Berkeley National Laboratory"/>
            <person name="Harder C.B."/>
            <person name="Miyauchi S."/>
            <person name="Viragh M."/>
            <person name="Kuo A."/>
            <person name="Thoen E."/>
            <person name="Andreopoulos B."/>
            <person name="Lu D."/>
            <person name="Skrede I."/>
            <person name="Drula E."/>
            <person name="Henrissat B."/>
            <person name="Morin E."/>
            <person name="Kohler A."/>
            <person name="Barry K."/>
            <person name="LaButti K."/>
            <person name="Morin E."/>
            <person name="Salamov A."/>
            <person name="Lipzen A."/>
            <person name="Mereny Z."/>
            <person name="Hegedus B."/>
            <person name="Baldrian P."/>
            <person name="Stursova M."/>
            <person name="Weitz H."/>
            <person name="Taylor A."/>
            <person name="Grigoriev I.V."/>
            <person name="Nagy L.G."/>
            <person name="Martin F."/>
            <person name="Kauserud H."/>
        </authorList>
    </citation>
    <scope>NUCLEOTIDE SEQUENCE</scope>
    <source>
        <strain evidence="2">CBHHK067</strain>
    </source>
</reference>
<evidence type="ECO:0000313" key="2">
    <source>
        <dbReference type="EMBL" id="KAJ7699670.1"/>
    </source>
</evidence>
<name>A0AAD7GL12_MYCRO</name>
<dbReference type="InterPro" id="IPR016197">
    <property type="entry name" value="Chromo-like_dom_sf"/>
</dbReference>
<evidence type="ECO:0008006" key="4">
    <source>
        <dbReference type="Google" id="ProtNLM"/>
    </source>
</evidence>
<comment type="caution">
    <text evidence="2">The sequence shown here is derived from an EMBL/GenBank/DDBJ whole genome shotgun (WGS) entry which is preliminary data.</text>
</comment>
<dbReference type="Gene3D" id="2.40.50.40">
    <property type="match status" value="1"/>
</dbReference>
<sequence>MEHFSKYVESPVEFGDRTTLPETRVKKPAAKEFIVEKIIAHKFDKKGAGIKYLVRWEGAAPIPTDILGKKGRNGVDDEEGYTPEWVGLNKNCSAIPAGALDLSEERDYQNESTGIDQFGRYDTIEWADEPDWYAAETHSRGWIPLHKEGDTSRGTWAQDTKKVLAYLGPLDNGSFQLAPQVVDELKRDLGYFRELLEDAGSTTRDPRRLAKDVHGRTSRVLDVLGHIAWWTAAVPSWLHNLPNDVVGKVWDLNLREYKLRGFLITITRDWREVNIPLLILFNVPLFYVWDLFDERDKRFARLNPRIIRGYEEAVASAGVEGLWGDEIPHLASDFAEAARYDRFLQLKIDPYSCPHLPLPTENEISGVIEHWVIDCQHWRHRLVEVDKDIETLHHLYHHIVVESRKDQVMRVIFHRFHPKPLDTIMEEDGSITEEEITQPDLSAIRERFKGRCAPKFGQTFDPETGVERSKTLGPEAPVDEVAEYKEKLLLIAPARDLGSRVLFGPHPNPHEADTTRIGRSLGSRLTSPDSDHSSEPREHDSSEPMAFVVGWADAMGRESWGDHKDNYMKDRNTHVPHFEVRPQHRYQSPSYDDARSSIAASDGHMSRAGTPRRSASPERRGRRRFPLRLSSPPRFQALPGMLATMGDIANRRKHWLNNFADWGRAATWVGCLWRIPIDFVWTPDVLQDRYLLLSETSEFRLRYQALVDPQICFPRHVLELAIERGIPFAIGFKLADLDRFCPKEKDEGRMVTKAMTDIKAKGPRLHASPSIRTVYDQYCRNMGKIARSPQARSIIARGGGASWLIRAYLGVDLAKLYMEGPSVKTSVHHGGVNNSGDDDRIDMSWDDISEGDYEALFGYIVGPNGPEGDTTLYPTDEILEECSHHYYGEWNLFCDLTFKRLKKELDDKKGRCRTKKDWVQYFQSSNHGKYKPKLRVQRAFIENGMERIKGAFDTESWNKRRITTIKLDLPAQFKADF</sequence>
<proteinExistence type="predicted"/>
<feature type="region of interest" description="Disordered" evidence="1">
    <location>
        <begin position="576"/>
        <end position="626"/>
    </location>
</feature>
<evidence type="ECO:0000313" key="3">
    <source>
        <dbReference type="Proteomes" id="UP001221757"/>
    </source>
</evidence>
<dbReference type="AlphaFoldDB" id="A0AAD7GL12"/>
<evidence type="ECO:0000256" key="1">
    <source>
        <dbReference type="SAM" id="MobiDB-lite"/>
    </source>
</evidence>
<keyword evidence="3" id="KW-1185">Reference proteome</keyword>
<feature type="region of interest" description="Disordered" evidence="1">
    <location>
        <begin position="502"/>
        <end position="544"/>
    </location>
</feature>
<dbReference type="EMBL" id="JARKIE010000022">
    <property type="protein sequence ID" value="KAJ7699670.1"/>
    <property type="molecule type" value="Genomic_DNA"/>
</dbReference>
<accession>A0AAD7GL12</accession>
<gene>
    <name evidence="2" type="ORF">B0H17DRAFT_1196276</name>
</gene>
<dbReference type="Proteomes" id="UP001221757">
    <property type="component" value="Unassembled WGS sequence"/>
</dbReference>